<dbReference type="Pfam" id="PF00383">
    <property type="entry name" value="dCMP_cyt_deam_1"/>
    <property type="match status" value="1"/>
</dbReference>
<comment type="catalytic activity">
    <reaction evidence="9">
        <text>2,5-diamino-6-hydroxy-4-(5-phosphoribosylamino)-pyrimidine + H2O + H(+) = 5-amino-6-(5-phospho-D-ribosylamino)uracil + NH4(+)</text>
        <dbReference type="Rhea" id="RHEA:21868"/>
        <dbReference type="ChEBI" id="CHEBI:15377"/>
        <dbReference type="ChEBI" id="CHEBI:15378"/>
        <dbReference type="ChEBI" id="CHEBI:28938"/>
        <dbReference type="ChEBI" id="CHEBI:58453"/>
        <dbReference type="ChEBI" id="CHEBI:58614"/>
        <dbReference type="EC" id="3.5.4.26"/>
    </reaction>
</comment>
<dbReference type="InterPro" id="IPR016193">
    <property type="entry name" value="Cytidine_deaminase-like"/>
</dbReference>
<feature type="domain" description="CMP/dCMP-type deaminase" evidence="10">
    <location>
        <begin position="1"/>
        <end position="119"/>
    </location>
</feature>
<evidence type="ECO:0000256" key="3">
    <source>
        <dbReference type="ARBA" id="ARBA00004910"/>
    </source>
</evidence>
<dbReference type="EC" id="1.1.1.193" evidence="9"/>
<keyword evidence="6 9" id="KW-0521">NADP</keyword>
<keyword evidence="9" id="KW-0686">Riboflavin biosynthesis</keyword>
<evidence type="ECO:0000256" key="8">
    <source>
        <dbReference type="ARBA" id="ARBA00023268"/>
    </source>
</evidence>
<dbReference type="Gene3D" id="3.40.430.10">
    <property type="entry name" value="Dihydrofolate Reductase, subunit A"/>
    <property type="match status" value="1"/>
</dbReference>
<dbReference type="SUPFAM" id="SSF53927">
    <property type="entry name" value="Cytidine deaminase-like"/>
    <property type="match status" value="1"/>
</dbReference>
<organism evidence="11 12">
    <name type="scientific">Pseudodesulfovibrio portus</name>
    <dbReference type="NCBI Taxonomy" id="231439"/>
    <lineage>
        <taxon>Bacteria</taxon>
        <taxon>Pseudomonadati</taxon>
        <taxon>Thermodesulfobacteriota</taxon>
        <taxon>Desulfovibrionia</taxon>
        <taxon>Desulfovibrionales</taxon>
        <taxon>Desulfovibrionaceae</taxon>
    </lineage>
</organism>
<sequence length="364" mass="39724">MRRAIELAYRGRGTTAPNPCVGAVLVRDGKIVAEGYHTRFGALHAERECLADAREKGVAPEGLTMYVTLEPCNHQGKTPPCTEGLIEAKVGTVVVGTRDPNPVAAGGVERLRRHGINVELGVCEQECLDLIGDFLLWQHSHSPYNILKMAATLDGKIASARNEPEPISGPESFARVHKLRSMVGAVVVGGNTFYADNPSLTCRMNDLPAGFIQPLAVVVTSRLPEAPAEHTLLRERSNRTIFMTSDKAARSKQADRLRERGTSVWPLPGEPGRLNLSPGFERLHAEQDCYYTLCEGGGRFAMSLIEQGLADEVVHFLTPRILGDNTAPSAYSGRDNVTMADTRDFRITRTERLGADIMLTLLAK</sequence>
<evidence type="ECO:0000256" key="7">
    <source>
        <dbReference type="ARBA" id="ARBA00023002"/>
    </source>
</evidence>
<proteinExistence type="inferred from homology"/>
<dbReference type="PROSITE" id="PS51747">
    <property type="entry name" value="CYT_DCMP_DEAMINASES_2"/>
    <property type="match status" value="1"/>
</dbReference>
<gene>
    <name evidence="11" type="primary">ribD</name>
    <name evidence="11" type="ORF">JCM14722_12750</name>
</gene>
<dbReference type="NCBIfam" id="TIGR00326">
    <property type="entry name" value="eubact_ribD"/>
    <property type="match status" value="1"/>
</dbReference>
<comment type="function">
    <text evidence="1 9">Converts 2,5-diamino-6-(ribosylamino)-4(3h)-pyrimidinone 5'-phosphate into 5-amino-6-(ribosylamino)-2,4(1h,3h)-pyrimidinedione 5'-phosphate.</text>
</comment>
<keyword evidence="9" id="KW-0479">Metal-binding</keyword>
<comment type="similarity">
    <text evidence="5 9">In the C-terminal section; belongs to the HTP reductase family.</text>
</comment>
<dbReference type="InterPro" id="IPR004794">
    <property type="entry name" value="Eubact_RibD"/>
</dbReference>
<reference evidence="11" key="1">
    <citation type="submission" date="2022-08" db="EMBL/GenBank/DDBJ databases">
        <title>Genome Sequence of the sulphate-reducing bacterium, Pseudodesulfovibrio portus JCM14722.</title>
        <authorList>
            <person name="Kondo R."/>
            <person name="Kataoka T."/>
        </authorList>
    </citation>
    <scope>NUCLEOTIDE SEQUENCE</scope>
    <source>
        <strain evidence="11">JCM 14722</strain>
    </source>
</reference>
<comment type="similarity">
    <text evidence="4 9">In the N-terminal section; belongs to the cytidine and deoxycytidylate deaminase family.</text>
</comment>
<name>A0ABM8AQN8_9BACT</name>
<evidence type="ECO:0000256" key="9">
    <source>
        <dbReference type="PIRNR" id="PIRNR006769"/>
    </source>
</evidence>
<dbReference type="InterPro" id="IPR002125">
    <property type="entry name" value="CMP_dCMP_dom"/>
</dbReference>
<evidence type="ECO:0000256" key="6">
    <source>
        <dbReference type="ARBA" id="ARBA00022857"/>
    </source>
</evidence>
<dbReference type="InterPro" id="IPR002734">
    <property type="entry name" value="RibDG_C"/>
</dbReference>
<dbReference type="PANTHER" id="PTHR38011">
    <property type="entry name" value="DIHYDROFOLATE REDUCTASE FAMILY PROTEIN (AFU_ORTHOLOGUE AFUA_8G06820)"/>
    <property type="match status" value="1"/>
</dbReference>
<comment type="pathway">
    <text evidence="2 9">Cofactor biosynthesis; riboflavin biosynthesis; 5-amino-6-(D-ribitylamino)uracil from GTP: step 2/4.</text>
</comment>
<evidence type="ECO:0000256" key="1">
    <source>
        <dbReference type="ARBA" id="ARBA00002151"/>
    </source>
</evidence>
<dbReference type="EC" id="3.5.4.26" evidence="9"/>
<keyword evidence="9" id="KW-0378">Hydrolase</keyword>
<dbReference type="CDD" id="cd01284">
    <property type="entry name" value="Riboflavin_deaminase-reductase"/>
    <property type="match status" value="1"/>
</dbReference>
<dbReference type="Pfam" id="PF01872">
    <property type="entry name" value="RibD_C"/>
    <property type="match status" value="1"/>
</dbReference>
<evidence type="ECO:0000313" key="12">
    <source>
        <dbReference type="Proteomes" id="UP001061361"/>
    </source>
</evidence>
<dbReference type="InterPro" id="IPR050765">
    <property type="entry name" value="Riboflavin_Biosynth_HTPR"/>
</dbReference>
<evidence type="ECO:0000313" key="11">
    <source>
        <dbReference type="EMBL" id="BDQ33733.1"/>
    </source>
</evidence>
<dbReference type="PIRSF" id="PIRSF006769">
    <property type="entry name" value="RibD"/>
    <property type="match status" value="1"/>
</dbReference>
<dbReference type="Gene3D" id="3.40.140.10">
    <property type="entry name" value="Cytidine Deaminase, domain 2"/>
    <property type="match status" value="1"/>
</dbReference>
<keyword evidence="7 9" id="KW-0560">Oxidoreductase</keyword>
<protein>
    <recommendedName>
        <fullName evidence="9">Riboflavin biosynthesis protein RibD</fullName>
    </recommendedName>
    <domain>
        <recommendedName>
            <fullName evidence="9">Diaminohydroxyphosphoribosylaminopyrimidine deaminase</fullName>
            <shortName evidence="9">DRAP deaminase</shortName>
            <ecNumber evidence="9">3.5.4.26</ecNumber>
        </recommendedName>
        <alternativeName>
            <fullName evidence="9">Riboflavin-specific deaminase</fullName>
        </alternativeName>
    </domain>
    <domain>
        <recommendedName>
            <fullName evidence="9">5-amino-6-(5-phosphoribosylamino)uracil reductase</fullName>
            <ecNumber evidence="9">1.1.1.193</ecNumber>
        </recommendedName>
        <alternativeName>
            <fullName evidence="9">HTP reductase</fullName>
        </alternativeName>
    </domain>
</protein>
<comment type="catalytic activity">
    <reaction evidence="9">
        <text>5-amino-6-(5-phospho-D-ribitylamino)uracil + NADP(+) = 5-amino-6-(5-phospho-D-ribosylamino)uracil + NADPH + H(+)</text>
        <dbReference type="Rhea" id="RHEA:17845"/>
        <dbReference type="ChEBI" id="CHEBI:15378"/>
        <dbReference type="ChEBI" id="CHEBI:57783"/>
        <dbReference type="ChEBI" id="CHEBI:58349"/>
        <dbReference type="ChEBI" id="CHEBI:58421"/>
        <dbReference type="ChEBI" id="CHEBI:58453"/>
        <dbReference type="EC" id="1.1.1.193"/>
    </reaction>
</comment>
<dbReference type="PANTHER" id="PTHR38011:SF7">
    <property type="entry name" value="2,5-DIAMINO-6-RIBOSYLAMINO-4(3H)-PYRIMIDINONE 5'-PHOSPHATE REDUCTASE"/>
    <property type="match status" value="1"/>
</dbReference>
<comment type="cofactor">
    <cofactor evidence="9">
        <name>Zn(2+)</name>
        <dbReference type="ChEBI" id="CHEBI:29105"/>
    </cofactor>
    <text evidence="9">Binds 1 zinc ion.</text>
</comment>
<evidence type="ECO:0000256" key="4">
    <source>
        <dbReference type="ARBA" id="ARBA00005259"/>
    </source>
</evidence>
<dbReference type="Proteomes" id="UP001061361">
    <property type="component" value="Chromosome"/>
</dbReference>
<comment type="pathway">
    <text evidence="3 9">Cofactor biosynthesis; riboflavin biosynthesis; 5-amino-6-(D-ribitylamino)uracil from GTP: step 3/4.</text>
</comment>
<keyword evidence="8" id="KW-0511">Multifunctional enzyme</keyword>
<evidence type="ECO:0000259" key="10">
    <source>
        <dbReference type="PROSITE" id="PS51747"/>
    </source>
</evidence>
<dbReference type="InterPro" id="IPR024072">
    <property type="entry name" value="DHFR-like_dom_sf"/>
</dbReference>
<keyword evidence="12" id="KW-1185">Reference proteome</keyword>
<dbReference type="SUPFAM" id="SSF53597">
    <property type="entry name" value="Dihydrofolate reductase-like"/>
    <property type="match status" value="1"/>
</dbReference>
<dbReference type="EMBL" id="AP026708">
    <property type="protein sequence ID" value="BDQ33733.1"/>
    <property type="molecule type" value="Genomic_DNA"/>
</dbReference>
<evidence type="ECO:0000256" key="2">
    <source>
        <dbReference type="ARBA" id="ARBA00004882"/>
    </source>
</evidence>
<evidence type="ECO:0000256" key="5">
    <source>
        <dbReference type="ARBA" id="ARBA00007417"/>
    </source>
</evidence>
<accession>A0ABM8AQN8</accession>
<keyword evidence="9" id="KW-0862">Zinc</keyword>